<feature type="region of interest" description="Disordered" evidence="1">
    <location>
        <begin position="310"/>
        <end position="374"/>
    </location>
</feature>
<feature type="region of interest" description="Disordered" evidence="1">
    <location>
        <begin position="461"/>
        <end position="512"/>
    </location>
</feature>
<feature type="compositionally biased region" description="Basic and acidic residues" evidence="1">
    <location>
        <begin position="177"/>
        <end position="187"/>
    </location>
</feature>
<dbReference type="VEuPathDB" id="TriTrypDB:LPMP_060300"/>
<dbReference type="eggNOG" id="ENOG502SGIZ">
    <property type="taxonomic scope" value="Eukaryota"/>
</dbReference>
<dbReference type="Proteomes" id="UP000063063">
    <property type="component" value="Chromosome 6"/>
</dbReference>
<dbReference type="AlphaFoldDB" id="A0A088RIG6"/>
<accession>A0A088RIG6</accession>
<proteinExistence type="predicted"/>
<feature type="region of interest" description="Disordered" evidence="1">
    <location>
        <begin position="31"/>
        <end position="58"/>
    </location>
</feature>
<feature type="region of interest" description="Disordered" evidence="1">
    <location>
        <begin position="77"/>
        <end position="99"/>
    </location>
</feature>
<dbReference type="OrthoDB" id="264437at2759"/>
<reference evidence="2 3" key="1">
    <citation type="journal article" date="2015" name="Sci. Rep.">
        <title>The genome of Leishmania panamensis: insights into genomics of the L. (Viannia) subgenus.</title>
        <authorList>
            <person name="Llanes A."/>
            <person name="Restrepo C.M."/>
            <person name="Vecchio G.D."/>
            <person name="Anguizola F.J."/>
            <person name="Lleonart R."/>
        </authorList>
    </citation>
    <scope>NUCLEOTIDE SEQUENCE [LARGE SCALE GENOMIC DNA]</scope>
    <source>
        <strain evidence="2 3">MHOM/PA/94/PSC-1</strain>
    </source>
</reference>
<name>A0A088RIG6_LEIPA</name>
<protein>
    <submittedName>
        <fullName evidence="2">Uncharacterized protein</fullName>
    </submittedName>
</protein>
<dbReference type="KEGG" id="lpan:LPMP_060300"/>
<dbReference type="EMBL" id="CP009375">
    <property type="protein sequence ID" value="AIN95590.1"/>
    <property type="molecule type" value="Genomic_DNA"/>
</dbReference>
<dbReference type="GeneID" id="22572236"/>
<sequence>MLASRYMHAAAYHASANEADEDELYVSTISADRCSSDDEGAPDLKVEGSPIQQDGSPDVGEVRRLADVSYFSDYAEREAGRDDQAALPSPSLSGDGVDEEDNVCSRKLLPHLCRNGNGPQAMADVMVEGDAEGSCDVEYDSTMTRDRDESFPTPVLELGVVLHSTRMIGCNSPLKSEGGRKKSRLDPLRSLPTPFSKESAAVHLKQPQLSQDVSCWHQKLSHSPPRTSERRFERQPNALPYRGRPSLATVRGSAVVPPSPPAPELNATASCRADQVPRGRRRMTYASSSQASTLASIDAVHVLPLTDMLKSSNPKRCGGGKGTPTATPTTPPRVAAGSCDARVSLSPEDDRAAANSPPPRPLAMPAKTSMAPPTRENGTLIRVMHPTLNTTELMGPLTRVVRDRPPRGAPLILQCTGHMPTPTRTIIVDDIMMEGDEGEEEGTVTAGLYTSAYTETYDRSDLPLSSSVSADGVLLRKGGGEGGSGSRDTSNRSPTPDPDLHHGRTWRATRSGSPLVSLTDAQFIGGNAATVAYQQHPELRHHGLDPSPSLTPAKTWREKEVNAVPDLIDFSVETEAMEASWQDESLVLCGYSVEPIRVGCDTSGPPEVRPHHEVPRCHSFPTFSANGATAPGADFPKKSRVLFSASQAVEQLQAGADGVEERWARLPVAAPWLPHPRRLERDAVQTVAREWLPQTYTHPPSREAYPDARFTEDLPQTAFPDPHDVRHLVESVEEMPGPGRAFHPPAWTSNVPSEGAGALGGWGSGLSFGKSCHFSDSGEFAQPIPSSLNSATRCEDRSPLTVQRERRRILHTLLARQTRSSESSRCATVSHRYAGAQESMRSARLIAPAADYVATQEQLREQRLAVEAERARLGLVMDMCEAVRPHARDLLLMFLLLVEESNIRSRHRRRGQVQRRSKPTSTHDTAYSLPLNSTVWEESRVTYGMCAEAVNCVLERHGVTRIRATRELCRRVVAWSQYHRHCRNLPTQRESLLGSLHGTADDTSVEYATFVSSVMEFAEQYPA</sequence>
<organism evidence="2 3">
    <name type="scientific">Leishmania panamensis</name>
    <dbReference type="NCBI Taxonomy" id="5679"/>
    <lineage>
        <taxon>Eukaryota</taxon>
        <taxon>Discoba</taxon>
        <taxon>Euglenozoa</taxon>
        <taxon>Kinetoplastea</taxon>
        <taxon>Metakinetoplastina</taxon>
        <taxon>Trypanosomatida</taxon>
        <taxon>Trypanosomatidae</taxon>
        <taxon>Leishmaniinae</taxon>
        <taxon>Leishmania</taxon>
        <taxon>Leishmania guyanensis species complex</taxon>
    </lineage>
</organism>
<feature type="region of interest" description="Disordered" evidence="1">
    <location>
        <begin position="171"/>
        <end position="245"/>
    </location>
</feature>
<dbReference type="VEuPathDB" id="TriTrypDB:LPAL13_060008600"/>
<dbReference type="RefSeq" id="XP_010703912.1">
    <property type="nucleotide sequence ID" value="XM_010705610.1"/>
</dbReference>
<keyword evidence="3" id="KW-1185">Reference proteome</keyword>
<evidence type="ECO:0000313" key="3">
    <source>
        <dbReference type="Proteomes" id="UP000063063"/>
    </source>
</evidence>
<gene>
    <name evidence="2" type="ORF">LPMP_060300</name>
</gene>
<evidence type="ECO:0000313" key="2">
    <source>
        <dbReference type="EMBL" id="AIN95590.1"/>
    </source>
</evidence>
<evidence type="ECO:0000256" key="1">
    <source>
        <dbReference type="SAM" id="MobiDB-lite"/>
    </source>
</evidence>